<proteinExistence type="predicted"/>
<dbReference type="AlphaFoldDB" id="A0A6N8JLJ4"/>
<dbReference type="RefSeq" id="WP_160345474.1">
    <property type="nucleotide sequence ID" value="NZ_WSRR01000007.1"/>
</dbReference>
<sequence length="393" mass="40071">MNLPIDIPALLSAATDIDAARTTPLAVSVYLDETAPGDVVGHVRSAFASAGARTRVTLGYLDDGAPAPYQADDMAVIVAGSAPFIGEAAAHIRAAGIPVMVVTTQPHGVAAEAAAAGYAIPEGDLVAPHMTDPAPLADAAATLARRVTAARGAGAEPAAAPETAAELALLEHTAPVEEDPATDEPIVLDEEAAATLDRRMGEWIIAACRDKKLAFALAFPFVRRPLSLDAVRATAIQNAGVGVVVFIPGADMPIMTLNQAKMLLQIAAAYGQPLSAERIKELAAVVGGAFLFRNIARTAVGVVPVLGWAIKGAVGFAGTEAMGRAAIEYFEAGGDIVGVASVVQKARDEAVEAAGKAASTPAGRKVVDAAKDAGRATWRGLRGKNGKGVHAKH</sequence>
<protein>
    <recommendedName>
        <fullName evidence="3">DUF697 domain-containing protein</fullName>
    </recommendedName>
</protein>
<reference evidence="1 2" key="1">
    <citation type="submission" date="2019-12" db="EMBL/GenBank/DDBJ databases">
        <title>Microbes associate with the intestines of laboratory mice.</title>
        <authorList>
            <person name="Navarre W."/>
            <person name="Wong E."/>
        </authorList>
    </citation>
    <scope>NUCLEOTIDE SEQUENCE [LARGE SCALE GENOMIC DNA]</scope>
    <source>
        <strain evidence="1 2">NM66_B29</strain>
    </source>
</reference>
<dbReference type="Proteomes" id="UP000463388">
    <property type="component" value="Unassembled WGS sequence"/>
</dbReference>
<organism evidence="1 2">
    <name type="scientific">Adlercreutzia mucosicola</name>
    <dbReference type="NCBI Taxonomy" id="580026"/>
    <lineage>
        <taxon>Bacteria</taxon>
        <taxon>Bacillati</taxon>
        <taxon>Actinomycetota</taxon>
        <taxon>Coriobacteriia</taxon>
        <taxon>Eggerthellales</taxon>
        <taxon>Eggerthellaceae</taxon>
        <taxon>Adlercreutzia</taxon>
    </lineage>
</organism>
<dbReference type="EMBL" id="WSRR01000007">
    <property type="protein sequence ID" value="MVX60773.1"/>
    <property type="molecule type" value="Genomic_DNA"/>
</dbReference>
<dbReference type="OrthoDB" id="5243947at2"/>
<evidence type="ECO:0000313" key="2">
    <source>
        <dbReference type="Proteomes" id="UP000463388"/>
    </source>
</evidence>
<accession>A0A6N8JLJ4</accession>
<comment type="caution">
    <text evidence="1">The sequence shown here is derived from an EMBL/GenBank/DDBJ whole genome shotgun (WGS) entry which is preliminary data.</text>
</comment>
<gene>
    <name evidence="1" type="ORF">GKZ27_04775</name>
</gene>
<name>A0A6N8JLJ4_9ACTN</name>
<keyword evidence="2" id="KW-1185">Reference proteome</keyword>
<evidence type="ECO:0000313" key="1">
    <source>
        <dbReference type="EMBL" id="MVX60773.1"/>
    </source>
</evidence>
<evidence type="ECO:0008006" key="3">
    <source>
        <dbReference type="Google" id="ProtNLM"/>
    </source>
</evidence>